<dbReference type="AlphaFoldDB" id="A0A813Z7A4"/>
<dbReference type="Gene3D" id="3.10.450.80">
    <property type="match status" value="1"/>
</dbReference>
<dbReference type="Pfam" id="PF00935">
    <property type="entry name" value="Ribosomal_L44"/>
    <property type="match status" value="1"/>
</dbReference>
<gene>
    <name evidence="6" type="ORF">XAT740_LOCUS7732</name>
</gene>
<feature type="region of interest" description="Disordered" evidence="5">
    <location>
        <begin position="23"/>
        <end position="51"/>
    </location>
</feature>
<dbReference type="GO" id="GO:0005840">
    <property type="term" value="C:ribosome"/>
    <property type="evidence" value="ECO:0007669"/>
    <property type="project" value="UniProtKB-KW"/>
</dbReference>
<dbReference type="PANTHER" id="PTHR10369">
    <property type="entry name" value="60S RIBOSOMAL PROTEIN L36A/L44"/>
    <property type="match status" value="1"/>
</dbReference>
<dbReference type="EMBL" id="CAJNOR010000375">
    <property type="protein sequence ID" value="CAF0895315.1"/>
    <property type="molecule type" value="Genomic_DNA"/>
</dbReference>
<dbReference type="GO" id="GO:0003735">
    <property type="term" value="F:structural constituent of ribosome"/>
    <property type="evidence" value="ECO:0007669"/>
    <property type="project" value="InterPro"/>
</dbReference>
<sequence length="106" mass="12462">MVNIPKQRRTFCKGGNCRKHTVHKVSQYKSGKRRTTSQGGRRYGYKQEGYGGQTRPIFHKKAKVTKKIVLRMECSECHHINQVALKRAKIFQLNSEKKKKDELDQW</sequence>
<comment type="caution">
    <text evidence="6">The sequence shown here is derived from an EMBL/GenBank/DDBJ whole genome shotgun (WGS) entry which is preliminary data.</text>
</comment>
<dbReference type="SUPFAM" id="SSF57829">
    <property type="entry name" value="Zn-binding ribosomal proteins"/>
    <property type="match status" value="1"/>
</dbReference>
<dbReference type="InterPro" id="IPR053708">
    <property type="entry name" value="Ribosomal_LSU_eL42"/>
</dbReference>
<evidence type="ECO:0008006" key="8">
    <source>
        <dbReference type="Google" id="ProtNLM"/>
    </source>
</evidence>
<comment type="similarity">
    <text evidence="1 4">Belongs to the eukaryotic ribosomal protein eL42 family.</text>
</comment>
<name>A0A813Z7A4_ADIRI</name>
<organism evidence="6 7">
    <name type="scientific">Adineta ricciae</name>
    <name type="common">Rotifer</name>
    <dbReference type="NCBI Taxonomy" id="249248"/>
    <lineage>
        <taxon>Eukaryota</taxon>
        <taxon>Metazoa</taxon>
        <taxon>Spiralia</taxon>
        <taxon>Gnathifera</taxon>
        <taxon>Rotifera</taxon>
        <taxon>Eurotatoria</taxon>
        <taxon>Bdelloidea</taxon>
        <taxon>Adinetida</taxon>
        <taxon>Adinetidae</taxon>
        <taxon>Adineta</taxon>
    </lineage>
</organism>
<accession>A0A813Z7A4</accession>
<dbReference type="GO" id="GO:0006412">
    <property type="term" value="P:translation"/>
    <property type="evidence" value="ECO:0007669"/>
    <property type="project" value="InterPro"/>
</dbReference>
<evidence type="ECO:0000256" key="1">
    <source>
        <dbReference type="ARBA" id="ARBA00009364"/>
    </source>
</evidence>
<keyword evidence="3 4" id="KW-0687">Ribonucleoprotein</keyword>
<keyword evidence="7" id="KW-1185">Reference proteome</keyword>
<dbReference type="FunFam" id="3.10.450.80:FF:000001">
    <property type="entry name" value="60S ribosomal protein L44"/>
    <property type="match status" value="1"/>
</dbReference>
<reference evidence="6" key="1">
    <citation type="submission" date="2021-02" db="EMBL/GenBank/DDBJ databases">
        <authorList>
            <person name="Nowell W R."/>
        </authorList>
    </citation>
    <scope>NUCLEOTIDE SEQUENCE</scope>
</reference>
<evidence type="ECO:0000313" key="7">
    <source>
        <dbReference type="Proteomes" id="UP000663828"/>
    </source>
</evidence>
<keyword evidence="2 4" id="KW-0689">Ribosomal protein</keyword>
<evidence type="ECO:0000256" key="5">
    <source>
        <dbReference type="SAM" id="MobiDB-lite"/>
    </source>
</evidence>
<dbReference type="InterPro" id="IPR000552">
    <property type="entry name" value="Ribosomal_eL44"/>
</dbReference>
<dbReference type="InterPro" id="IPR011332">
    <property type="entry name" value="Ribosomal_zn-bd"/>
</dbReference>
<dbReference type="GO" id="GO:1990904">
    <property type="term" value="C:ribonucleoprotein complex"/>
    <property type="evidence" value="ECO:0007669"/>
    <property type="project" value="UniProtKB-KW"/>
</dbReference>
<evidence type="ECO:0000256" key="3">
    <source>
        <dbReference type="ARBA" id="ARBA00023274"/>
    </source>
</evidence>
<evidence type="ECO:0000256" key="2">
    <source>
        <dbReference type="ARBA" id="ARBA00022980"/>
    </source>
</evidence>
<protein>
    <recommendedName>
        <fullName evidence="8">60S ribosomal protein L44</fullName>
    </recommendedName>
</protein>
<dbReference type="Proteomes" id="UP000663828">
    <property type="component" value="Unassembled WGS sequence"/>
</dbReference>
<evidence type="ECO:0000313" key="6">
    <source>
        <dbReference type="EMBL" id="CAF0895315.1"/>
    </source>
</evidence>
<evidence type="ECO:0000256" key="4">
    <source>
        <dbReference type="RuleBase" id="RU000666"/>
    </source>
</evidence>
<dbReference type="PROSITE" id="PS01172">
    <property type="entry name" value="RIBOSOMAL_L44E"/>
    <property type="match status" value="1"/>
</dbReference>
<proteinExistence type="inferred from homology"/>